<dbReference type="EMBL" id="DMND01000067">
    <property type="protein sequence ID" value="HAN26938.1"/>
    <property type="molecule type" value="Genomic_DNA"/>
</dbReference>
<name>A0A3C1KKG0_9GAMM</name>
<dbReference type="AlphaFoldDB" id="A0A3C1KKG0"/>
<comment type="caution">
    <text evidence="1">The sequence shown here is derived from an EMBL/GenBank/DDBJ whole genome shotgun (WGS) entry which is preliminary data.</text>
</comment>
<dbReference type="STRING" id="1121937.GCA_000423125_00084"/>
<feature type="non-terminal residue" evidence="1">
    <location>
        <position position="1"/>
    </location>
</feature>
<dbReference type="Proteomes" id="UP000259273">
    <property type="component" value="Unassembled WGS sequence"/>
</dbReference>
<accession>A0A3C1KKG0</accession>
<dbReference type="Pfam" id="PF12228">
    <property type="entry name" value="DUF3604"/>
    <property type="match status" value="1"/>
</dbReference>
<gene>
    <name evidence="1" type="ORF">DCP75_04310</name>
</gene>
<organism evidence="1 2">
    <name type="scientific">Haliea salexigens</name>
    <dbReference type="NCBI Taxonomy" id="287487"/>
    <lineage>
        <taxon>Bacteria</taxon>
        <taxon>Pseudomonadati</taxon>
        <taxon>Pseudomonadota</taxon>
        <taxon>Gammaproteobacteria</taxon>
        <taxon>Cellvibrionales</taxon>
        <taxon>Halieaceae</taxon>
        <taxon>Haliea</taxon>
    </lineage>
</organism>
<protein>
    <recommendedName>
        <fullName evidence="3">DUF3604 domain-containing protein</fullName>
    </recommendedName>
</protein>
<evidence type="ECO:0008006" key="3">
    <source>
        <dbReference type="Google" id="ProtNLM"/>
    </source>
</evidence>
<dbReference type="InterPro" id="IPR022028">
    <property type="entry name" value="DUF3604"/>
</dbReference>
<proteinExistence type="predicted"/>
<evidence type="ECO:0000313" key="2">
    <source>
        <dbReference type="Proteomes" id="UP000259273"/>
    </source>
</evidence>
<evidence type="ECO:0000313" key="1">
    <source>
        <dbReference type="EMBL" id="HAN26938.1"/>
    </source>
</evidence>
<sequence length="456" mass="49802">TTFVGYEYSLAIDSNNMHRNVIFRNATVPALPVSAQEAGTPQALWRNLERSCLDSDTECDVLAIPHNSNWSAGRMFYSEYPGANTPADEIRMAELRQRLEPLVEIMQVKGDSECRNGLYQVLGSADELCDFEKLREPAEPAVDCELSTGVGGMQLSSCISRLSFVRYGLIEGLKEQQRIGVNPLRLGIIAASDNHNATGGAVAEADFEGSSGQDTLPADRLQGEIKVGNVATNSPVRSNPGGLAGIWAEENSRESLFTAMKRRETFGTSGPRIVPRFFGGWEFPQDLCKGGDFAAQGYEHGVPMGGELPSTPGPDSAPVFALNALRDASDEGAPLQRIQIVKGWVDDLGRMHQNIYDVAGNANNGASVDLETCERKGEGHAQLCSVWQDPDFDAKRDAVYYARVVENPSCRWSTYQCNQLNPADRPPSCNDPNVPKTIQERAWTSPIWYTAPPQAN</sequence>
<reference evidence="1 2" key="1">
    <citation type="journal article" date="2018" name="Nat. Biotechnol.">
        <title>A standardized bacterial taxonomy based on genome phylogeny substantially revises the tree of life.</title>
        <authorList>
            <person name="Parks D.H."/>
            <person name="Chuvochina M."/>
            <person name="Waite D.W."/>
            <person name="Rinke C."/>
            <person name="Skarshewski A."/>
            <person name="Chaumeil P.A."/>
            <person name="Hugenholtz P."/>
        </authorList>
    </citation>
    <scope>NUCLEOTIDE SEQUENCE [LARGE SCALE GENOMIC DNA]</scope>
    <source>
        <strain evidence="1">UBA9158</strain>
    </source>
</reference>